<sequence>MSAPMPNVPGIFHRGQRNVPGVFPRKSVFVAMQFITLPPRSPPR</sequence>
<reference evidence="1" key="1">
    <citation type="submission" date="2014-01" db="EMBL/GenBank/DDBJ databases">
        <authorList>
            <person name="Brown-Elliot B."/>
            <person name="Wallace R."/>
            <person name="Lenaerts A."/>
            <person name="Ordway D."/>
            <person name="DeGroote M.A."/>
            <person name="Parker T."/>
            <person name="Sizemore C."/>
            <person name="Tallon L.J."/>
            <person name="Sadzewicz L.K."/>
            <person name="Sengamalay N."/>
            <person name="Fraser C.M."/>
            <person name="Hine E."/>
            <person name="Shefchek K.A."/>
            <person name="Das S.P."/>
            <person name="Tettelin H."/>
        </authorList>
    </citation>
    <scope>NUCLEOTIDE SEQUENCE [LARGE SCALE GENOMIC DNA]</scope>
    <source>
        <strain evidence="1">4042</strain>
    </source>
</reference>
<proteinExistence type="predicted"/>
<evidence type="ECO:0000313" key="1">
    <source>
        <dbReference type="EMBL" id="EUA06943.1"/>
    </source>
</evidence>
<comment type="caution">
    <text evidence="1">The sequence shown here is derived from an EMBL/GenBank/DDBJ whole genome shotgun (WGS) entry which is preliminary data.</text>
</comment>
<dbReference type="EMBL" id="JAOB01000093">
    <property type="protein sequence ID" value="EUA06943.1"/>
    <property type="molecule type" value="Genomic_DNA"/>
</dbReference>
<organism evidence="1">
    <name type="scientific">Mycobacterium xenopi 4042</name>
    <dbReference type="NCBI Taxonomy" id="1299334"/>
    <lineage>
        <taxon>Bacteria</taxon>
        <taxon>Bacillati</taxon>
        <taxon>Actinomycetota</taxon>
        <taxon>Actinomycetes</taxon>
        <taxon>Mycobacteriales</taxon>
        <taxon>Mycobacteriaceae</taxon>
        <taxon>Mycobacterium</taxon>
    </lineage>
</organism>
<dbReference type="PATRIC" id="fig|1299334.3.peg.9958"/>
<accession>X7YK92</accession>
<name>X7YK92_MYCXE</name>
<protein>
    <submittedName>
        <fullName evidence="1">Uncharacterized protein</fullName>
    </submittedName>
</protein>
<gene>
    <name evidence="1" type="ORF">I553_0370</name>
</gene>
<dbReference type="AlphaFoldDB" id="X7YK92"/>